<dbReference type="InterPro" id="IPR051457">
    <property type="entry name" value="2-oxoacid:Fd_oxidoreductase"/>
</dbReference>
<dbReference type="PANTHER" id="PTHR48084">
    <property type="entry name" value="2-OXOGLUTARATE OXIDOREDUCTASE SUBUNIT KORB-RELATED"/>
    <property type="match status" value="1"/>
</dbReference>
<comment type="cofactor">
    <cofactor evidence="2">
        <name>thiamine diphosphate</name>
        <dbReference type="ChEBI" id="CHEBI:58937"/>
    </cofactor>
</comment>
<dbReference type="Proteomes" id="UP000885672">
    <property type="component" value="Unassembled WGS sequence"/>
</dbReference>
<comment type="caution">
    <text evidence="12">The sequence shown here is derived from an EMBL/GenBank/DDBJ whole genome shotgun (WGS) entry which is preliminary data.</text>
</comment>
<dbReference type="InterPro" id="IPR032686">
    <property type="entry name" value="PFO_beta_C"/>
</dbReference>
<dbReference type="NCBIfam" id="TIGR02177">
    <property type="entry name" value="PorB_KorB"/>
    <property type="match status" value="1"/>
</dbReference>
<dbReference type="SUPFAM" id="SSF52518">
    <property type="entry name" value="Thiamin diphosphate-binding fold (THDP-binding)"/>
    <property type="match status" value="1"/>
</dbReference>
<keyword evidence="9" id="KW-0786">Thiamine pyrophosphate</keyword>
<evidence type="ECO:0000256" key="4">
    <source>
        <dbReference type="ARBA" id="ARBA00022723"/>
    </source>
</evidence>
<sequence length="277" mass="30140">MRAKDRNLNDPLAWCPGCGNFGIREGVKQALEQLELEPHEVAFVSGIGQAAKAPHYIRCNLYNGLHGRTLPVATGLKLTRPDLTVICEGGDGDGYAEGGNHFLHALRRNLDITYLVHDNQVYGLTKGQASPTSDKGMKTATTPFGSDAPAFNPLALAVTLDTGFVGRGFCGNPAHLAGLIAEAVRHPGFALVEILQNCVSFNKVNTAQWYRERVRILADGEHDPTDRAAAFKLAREWGDTIPLGVIYRSKRPALPIPVRDRPADTKALLEQLLQDLD</sequence>
<dbReference type="GO" id="GO:0046872">
    <property type="term" value="F:metal ion binding"/>
    <property type="evidence" value="ECO:0007669"/>
    <property type="project" value="UniProtKB-KW"/>
</dbReference>
<dbReference type="AlphaFoldDB" id="A0A7V0T5D7"/>
<proteinExistence type="predicted"/>
<evidence type="ECO:0000256" key="5">
    <source>
        <dbReference type="ARBA" id="ARBA00022842"/>
    </source>
</evidence>
<evidence type="ECO:0000256" key="3">
    <source>
        <dbReference type="ARBA" id="ARBA00001966"/>
    </source>
</evidence>
<keyword evidence="7" id="KW-0408">Iron</keyword>
<keyword evidence="6" id="KW-0560">Oxidoreductase</keyword>
<dbReference type="GO" id="GO:0051536">
    <property type="term" value="F:iron-sulfur cluster binding"/>
    <property type="evidence" value="ECO:0007669"/>
    <property type="project" value="UniProtKB-KW"/>
</dbReference>
<evidence type="ECO:0000256" key="6">
    <source>
        <dbReference type="ARBA" id="ARBA00023002"/>
    </source>
</evidence>
<dbReference type="GO" id="GO:0016625">
    <property type="term" value="F:oxidoreductase activity, acting on the aldehyde or oxo group of donors, iron-sulfur protein as acceptor"/>
    <property type="evidence" value="ECO:0007669"/>
    <property type="project" value="UniProtKB-ARBA"/>
</dbReference>
<dbReference type="CDD" id="cd03375">
    <property type="entry name" value="TPP_OGFOR"/>
    <property type="match status" value="1"/>
</dbReference>
<reference evidence="12" key="1">
    <citation type="journal article" date="2020" name="mSystems">
        <title>Genome- and Community-Level Interaction Insights into Carbon Utilization and Element Cycling Functions of Hydrothermarchaeota in Hydrothermal Sediment.</title>
        <authorList>
            <person name="Zhou Z."/>
            <person name="Liu Y."/>
            <person name="Xu W."/>
            <person name="Pan J."/>
            <person name="Luo Z.H."/>
            <person name="Li M."/>
        </authorList>
    </citation>
    <scope>NUCLEOTIDE SEQUENCE [LARGE SCALE GENOMIC DNA]</scope>
    <source>
        <strain evidence="12">SpSt-1182</strain>
    </source>
</reference>
<keyword evidence="8" id="KW-0411">Iron-sulfur</keyword>
<evidence type="ECO:0000256" key="7">
    <source>
        <dbReference type="ARBA" id="ARBA00023004"/>
    </source>
</evidence>
<gene>
    <name evidence="12" type="ORF">ENN51_02910</name>
</gene>
<evidence type="ECO:0000259" key="11">
    <source>
        <dbReference type="Pfam" id="PF12367"/>
    </source>
</evidence>
<comment type="cofactor">
    <cofactor evidence="3">
        <name>[4Fe-4S] cluster</name>
        <dbReference type="ChEBI" id="CHEBI:49883"/>
    </cofactor>
</comment>
<evidence type="ECO:0000256" key="8">
    <source>
        <dbReference type="ARBA" id="ARBA00023014"/>
    </source>
</evidence>
<evidence type="ECO:0000259" key="10">
    <source>
        <dbReference type="Pfam" id="PF02775"/>
    </source>
</evidence>
<dbReference type="GO" id="GO:0030976">
    <property type="term" value="F:thiamine pyrophosphate binding"/>
    <property type="evidence" value="ECO:0007669"/>
    <property type="project" value="InterPro"/>
</dbReference>
<organism evidence="12">
    <name type="scientific">candidate division WOR-3 bacterium</name>
    <dbReference type="NCBI Taxonomy" id="2052148"/>
    <lineage>
        <taxon>Bacteria</taxon>
        <taxon>Bacteria division WOR-3</taxon>
    </lineage>
</organism>
<dbReference type="Pfam" id="PF02775">
    <property type="entry name" value="TPP_enzyme_C"/>
    <property type="match status" value="1"/>
</dbReference>
<dbReference type="InterPro" id="IPR029061">
    <property type="entry name" value="THDP-binding"/>
</dbReference>
<keyword evidence="5" id="KW-0460">Magnesium</keyword>
<evidence type="ECO:0000256" key="2">
    <source>
        <dbReference type="ARBA" id="ARBA00001964"/>
    </source>
</evidence>
<evidence type="ECO:0000256" key="1">
    <source>
        <dbReference type="ARBA" id="ARBA00001946"/>
    </source>
</evidence>
<protein>
    <submittedName>
        <fullName evidence="12">2-oxoacid:ferredoxin oxidoreductase subunit beta</fullName>
    </submittedName>
</protein>
<dbReference type="GO" id="GO:0045333">
    <property type="term" value="P:cellular respiration"/>
    <property type="evidence" value="ECO:0007669"/>
    <property type="project" value="UniProtKB-ARBA"/>
</dbReference>
<dbReference type="EMBL" id="DSBX01000114">
    <property type="protein sequence ID" value="HDQ99223.1"/>
    <property type="molecule type" value="Genomic_DNA"/>
</dbReference>
<accession>A0A7V0T5D7</accession>
<keyword evidence="4" id="KW-0479">Metal-binding</keyword>
<feature type="domain" description="Pyruvate ferredoxin oxidoreductase beta subunit C-terminal" evidence="11">
    <location>
        <begin position="198"/>
        <end position="252"/>
    </location>
</feature>
<comment type="cofactor">
    <cofactor evidence="1">
        <name>Mg(2+)</name>
        <dbReference type="ChEBI" id="CHEBI:18420"/>
    </cofactor>
</comment>
<evidence type="ECO:0000313" key="12">
    <source>
        <dbReference type="EMBL" id="HDQ99223.1"/>
    </source>
</evidence>
<dbReference type="PANTHER" id="PTHR48084:SF4">
    <property type="entry name" value="2-OXOGLUTARATE OXIDOREDUCTASE SUBUNIT KORB"/>
    <property type="match status" value="1"/>
</dbReference>
<dbReference type="InterPro" id="IPR011896">
    <property type="entry name" value="OFOB"/>
</dbReference>
<dbReference type="InterPro" id="IPR011766">
    <property type="entry name" value="TPP_enzyme_TPP-bd"/>
</dbReference>
<evidence type="ECO:0000256" key="9">
    <source>
        <dbReference type="ARBA" id="ARBA00023052"/>
    </source>
</evidence>
<dbReference type="Gene3D" id="3.40.50.970">
    <property type="match status" value="1"/>
</dbReference>
<name>A0A7V0T5D7_UNCW3</name>
<dbReference type="Pfam" id="PF12367">
    <property type="entry name" value="PFO_beta_C"/>
    <property type="match status" value="1"/>
</dbReference>
<feature type="domain" description="Thiamine pyrophosphate enzyme TPP-binding" evidence="10">
    <location>
        <begin position="51"/>
        <end position="194"/>
    </location>
</feature>